<dbReference type="InterPro" id="IPR000330">
    <property type="entry name" value="SNF2_N"/>
</dbReference>
<dbReference type="CDD" id="cd18793">
    <property type="entry name" value="SF2_C_SNF"/>
    <property type="match status" value="1"/>
</dbReference>
<accession>A0A2Z4FQW7</accession>
<organism evidence="2 3">
    <name type="scientific">Bradymonas sediminis</name>
    <dbReference type="NCBI Taxonomy" id="1548548"/>
    <lineage>
        <taxon>Bacteria</taxon>
        <taxon>Deltaproteobacteria</taxon>
        <taxon>Bradymonadales</taxon>
        <taxon>Bradymonadaceae</taxon>
        <taxon>Bradymonas</taxon>
    </lineage>
</organism>
<evidence type="ECO:0000313" key="3">
    <source>
        <dbReference type="Proteomes" id="UP000249799"/>
    </source>
</evidence>
<dbReference type="AlphaFoldDB" id="A0A2Z4FQW7"/>
<dbReference type="SMART" id="SM00490">
    <property type="entry name" value="HELICc"/>
    <property type="match status" value="1"/>
</dbReference>
<dbReference type="PANTHER" id="PTHR45766">
    <property type="entry name" value="DNA ANNEALING HELICASE AND ENDONUCLEASE ZRANB3 FAMILY MEMBER"/>
    <property type="match status" value="1"/>
</dbReference>
<dbReference type="SUPFAM" id="SSF52540">
    <property type="entry name" value="P-loop containing nucleoside triphosphate hydrolases"/>
    <property type="match status" value="2"/>
</dbReference>
<name>A0A2Z4FQW7_9DELT</name>
<dbReference type="InterPro" id="IPR027417">
    <property type="entry name" value="P-loop_NTPase"/>
</dbReference>
<dbReference type="Pfam" id="PF00271">
    <property type="entry name" value="Helicase_C"/>
    <property type="match status" value="1"/>
</dbReference>
<proteinExistence type="predicted"/>
<dbReference type="InterPro" id="IPR014001">
    <property type="entry name" value="Helicase_ATP-bd"/>
</dbReference>
<dbReference type="PROSITE" id="PS51194">
    <property type="entry name" value="HELICASE_CTER"/>
    <property type="match status" value="1"/>
</dbReference>
<dbReference type="InterPro" id="IPR001650">
    <property type="entry name" value="Helicase_C-like"/>
</dbReference>
<sequence length="1022" mass="117239">MATDLDLEAIDVAVGAPRLDIVRLLAAALEQYPQVSLRILCAAPGDAIVAPSAVSQGLTLAHDLSMELAEAWKQRLLEVFTRDVDGVEKTNTSQEAVIKLATLLREGRIQFGFFDRRLNFTRTLLLHTKTGPLSLAAHGGFHPAALSEAMELRTLQFGEAAQQVEAWFERMWADSRDLSAEVTQLVMDSWACQLLSPTDAYHKVLIEYFSEMLESGDPFVDNNSMLEYLAVFQKHAYAHAKGILRRFGGVFISDVVGLGKTFIGLALLKHTVEIQQARPLIIAPPRLCGMWDELTLKYGIEKEILSSHQLEKLDGYQSRDLLLIDESHAFRNKNTQRYEMLMNFLRPNGEPSRRKVILLSATPQNNTCWDVYNQLQFFPDVYGQLPYDGEDLKEFFQRVDRGEADLASLMQYVLVRRTRAFIQQEYPDATLPGVDADGNATTQPIVFPERRDGEKMALRYSIEAAYDGLYDDIIETLRTMTYARYGLSAYLRDEARGAEEYKNMMRVGNSLRGLFKAILLKRCESSLAAFKGTLRRLISTHDAFYSGLMTQDRVLAKPAHVGARADAMDVEDIIELFQVSYPASDFDRERLAADITADWKKLMRLREKIDRIPLTHDAKFQRLRTHLEAHPPTRHRTLVFTQFTDTARYLYDQLRHLDMRVELITSDDGNQADIVRRFAPRATEAEVEPAEQIDLLISTDVLSEGVNLQDADTIINYDLHWNPVRLIQRAGRIDRIGSQNKEIFLYNFLPETAIEEALGLERVLRRRIREIQQVFGEDGQILSAEQQLEDARLIDVYTGKALRDAEEDQSLDHLSHHLTEAFHIKQKRPRDYKRLSEMRPGQRAMLDSSGQISVVMGQAGWYKRFYTVQDAARPRILLDEQALGLLRDWAQCSEWVKSATINAQLNHATYRVEQDFAQEVRRLREKRDQPRLTPAQSFIREQLVALHRRLTGEKERGEVNRMIAWIERGSYKILFDEHARRWQRNKLSAEAIRGELRSWLRQYPEREEALPEPQIVVSMLGG</sequence>
<dbReference type="OrthoDB" id="18878at2"/>
<dbReference type="PANTHER" id="PTHR45766:SF6">
    <property type="entry name" value="SWI_SNF-RELATED MATRIX-ASSOCIATED ACTIN-DEPENDENT REGULATOR OF CHROMATIN SUBFAMILY A-LIKE PROTEIN 1"/>
    <property type="match status" value="1"/>
</dbReference>
<reference evidence="2 3" key="1">
    <citation type="submission" date="2018-06" db="EMBL/GenBank/DDBJ databases">
        <title>Lujinxingia sediminis gen. nov. sp. nov., a new facultative anaerobic member of the class Deltaproteobacteria, and proposal of Lujinxingaceae fam. nov.</title>
        <authorList>
            <person name="Guo L.-Y."/>
            <person name="Li C.-M."/>
            <person name="Wang S."/>
            <person name="Du Z.-J."/>
        </authorList>
    </citation>
    <scope>NUCLEOTIDE SEQUENCE [LARGE SCALE GENOMIC DNA]</scope>
    <source>
        <strain evidence="2 3">FA350</strain>
    </source>
</reference>
<keyword evidence="1" id="KW-0378">Hydrolase</keyword>
<dbReference type="KEGG" id="bsed:DN745_17410"/>
<dbReference type="Pfam" id="PF00176">
    <property type="entry name" value="SNF2-rel_dom"/>
    <property type="match status" value="1"/>
</dbReference>
<evidence type="ECO:0000256" key="1">
    <source>
        <dbReference type="ARBA" id="ARBA00022801"/>
    </source>
</evidence>
<dbReference type="EMBL" id="CP030032">
    <property type="protein sequence ID" value="AWV91008.1"/>
    <property type="molecule type" value="Genomic_DNA"/>
</dbReference>
<dbReference type="GO" id="GO:0005524">
    <property type="term" value="F:ATP binding"/>
    <property type="evidence" value="ECO:0007669"/>
    <property type="project" value="InterPro"/>
</dbReference>
<dbReference type="Proteomes" id="UP000249799">
    <property type="component" value="Chromosome"/>
</dbReference>
<evidence type="ECO:0000313" key="2">
    <source>
        <dbReference type="EMBL" id="AWV91008.1"/>
    </source>
</evidence>
<dbReference type="PROSITE" id="PS51192">
    <property type="entry name" value="HELICASE_ATP_BIND_1"/>
    <property type="match status" value="1"/>
</dbReference>
<keyword evidence="3" id="KW-1185">Reference proteome</keyword>
<protein>
    <submittedName>
        <fullName evidence="2">Uncharacterized protein</fullName>
    </submittedName>
</protein>
<gene>
    <name evidence="2" type="ORF">DN745_17410</name>
</gene>
<dbReference type="InterPro" id="IPR049730">
    <property type="entry name" value="SNF2/RAD54-like_C"/>
</dbReference>
<dbReference type="Gene3D" id="3.40.50.300">
    <property type="entry name" value="P-loop containing nucleotide triphosphate hydrolases"/>
    <property type="match status" value="2"/>
</dbReference>
<dbReference type="GO" id="GO:0016787">
    <property type="term" value="F:hydrolase activity"/>
    <property type="evidence" value="ECO:0007669"/>
    <property type="project" value="UniProtKB-KW"/>
</dbReference>
<dbReference type="SMART" id="SM00487">
    <property type="entry name" value="DEXDc"/>
    <property type="match status" value="1"/>
</dbReference>